<dbReference type="GO" id="GO:0000976">
    <property type="term" value="F:transcription cis-regulatory region binding"/>
    <property type="evidence" value="ECO:0007669"/>
    <property type="project" value="TreeGrafter"/>
</dbReference>
<name>A0AA37WWC2_9GAMM</name>
<dbReference type="Gene3D" id="3.40.190.290">
    <property type="match status" value="1"/>
</dbReference>
<dbReference type="PRINTS" id="PR00039">
    <property type="entry name" value="HTHLYSR"/>
</dbReference>
<reference evidence="6 7" key="1">
    <citation type="journal article" date="2014" name="Int. J. Syst. Evol. Microbiol.">
        <title>Complete genome sequence of Corynebacterium casei LMG S-19264T (=DSM 44701T), isolated from a smear-ripened cheese.</title>
        <authorList>
            <consortium name="US DOE Joint Genome Institute (JGI-PGF)"/>
            <person name="Walter F."/>
            <person name="Albersmeier A."/>
            <person name="Kalinowski J."/>
            <person name="Ruckert C."/>
        </authorList>
    </citation>
    <scope>NUCLEOTIDE SEQUENCE [LARGE SCALE GENOMIC DNA]</scope>
    <source>
        <strain evidence="6 7">NBRC 112785</strain>
    </source>
</reference>
<organism evidence="6 7">
    <name type="scientific">Paraferrimonas haliotis</name>
    <dbReference type="NCBI Taxonomy" id="2013866"/>
    <lineage>
        <taxon>Bacteria</taxon>
        <taxon>Pseudomonadati</taxon>
        <taxon>Pseudomonadota</taxon>
        <taxon>Gammaproteobacteria</taxon>
        <taxon>Alteromonadales</taxon>
        <taxon>Ferrimonadaceae</taxon>
        <taxon>Paraferrimonas</taxon>
    </lineage>
</organism>
<evidence type="ECO:0000256" key="1">
    <source>
        <dbReference type="ARBA" id="ARBA00009437"/>
    </source>
</evidence>
<sequence>MAIDSFAIRAFITIAKSGSMSKAATQLGSSHPTLSRTIAAMEDELGYQLFTREGAGKSVVLSPRGQRLLHQAKLTIETIDVFNDIAEQLFDDTTPKVLRLAIPDLISDEKMAGIVANIYKHWPSIEIELSQPSIFEGYGLLLAKKVDGLLAMREDALLKGIVIEPVGNISMSMYVHPQHPLALKDKVQTSDYTPHRLFWPKTGANDTSRLQWETWSLKTSYTQNFRQAAACAMQGLGVAPLPDHIGRPLAEANQLKLISLGTQNQESPAILEWMSLESYAHRGLMNFIAAQMVEACSN</sequence>
<dbReference type="PANTHER" id="PTHR30126:SF91">
    <property type="entry name" value="LYSR FAMILY TRANSCRIPTIONAL REGULATOR"/>
    <property type="match status" value="1"/>
</dbReference>
<dbReference type="PROSITE" id="PS50931">
    <property type="entry name" value="HTH_LYSR"/>
    <property type="match status" value="1"/>
</dbReference>
<feature type="domain" description="HTH lysR-type" evidence="5">
    <location>
        <begin position="3"/>
        <end position="60"/>
    </location>
</feature>
<evidence type="ECO:0000259" key="5">
    <source>
        <dbReference type="PROSITE" id="PS50931"/>
    </source>
</evidence>
<evidence type="ECO:0000256" key="4">
    <source>
        <dbReference type="ARBA" id="ARBA00023163"/>
    </source>
</evidence>
<keyword evidence="3" id="KW-0238">DNA-binding</keyword>
<comment type="caution">
    <text evidence="6">The sequence shown here is derived from an EMBL/GenBank/DDBJ whole genome shotgun (WGS) entry which is preliminary data.</text>
</comment>
<dbReference type="Proteomes" id="UP001157439">
    <property type="component" value="Unassembled WGS sequence"/>
</dbReference>
<protein>
    <submittedName>
        <fullName evidence="6">LysR family transcriptional regulator</fullName>
    </submittedName>
</protein>
<evidence type="ECO:0000313" key="7">
    <source>
        <dbReference type="Proteomes" id="UP001157439"/>
    </source>
</evidence>
<dbReference type="Pfam" id="PF03466">
    <property type="entry name" value="LysR_substrate"/>
    <property type="match status" value="1"/>
</dbReference>
<dbReference type="SUPFAM" id="SSF46785">
    <property type="entry name" value="Winged helix' DNA-binding domain"/>
    <property type="match status" value="1"/>
</dbReference>
<dbReference type="InterPro" id="IPR000847">
    <property type="entry name" value="LysR_HTH_N"/>
</dbReference>
<comment type="similarity">
    <text evidence="1">Belongs to the LysR transcriptional regulatory family.</text>
</comment>
<keyword evidence="2" id="KW-0805">Transcription regulation</keyword>
<dbReference type="Pfam" id="PF00126">
    <property type="entry name" value="HTH_1"/>
    <property type="match status" value="1"/>
</dbReference>
<keyword evidence="4" id="KW-0804">Transcription</keyword>
<evidence type="ECO:0000256" key="3">
    <source>
        <dbReference type="ARBA" id="ARBA00023125"/>
    </source>
</evidence>
<proteinExistence type="inferred from homology"/>
<accession>A0AA37WWC2</accession>
<dbReference type="InterPro" id="IPR036390">
    <property type="entry name" value="WH_DNA-bd_sf"/>
</dbReference>
<dbReference type="GO" id="GO:0003700">
    <property type="term" value="F:DNA-binding transcription factor activity"/>
    <property type="evidence" value="ECO:0007669"/>
    <property type="project" value="InterPro"/>
</dbReference>
<dbReference type="AlphaFoldDB" id="A0AA37WWC2"/>
<dbReference type="RefSeq" id="WP_095497073.1">
    <property type="nucleotide sequence ID" value="NZ_BSPO01000002.1"/>
</dbReference>
<dbReference type="InterPro" id="IPR005119">
    <property type="entry name" value="LysR_subst-bd"/>
</dbReference>
<gene>
    <name evidence="6" type="ORF">GCM10007894_13500</name>
</gene>
<dbReference type="InterPro" id="IPR036388">
    <property type="entry name" value="WH-like_DNA-bd_sf"/>
</dbReference>
<keyword evidence="7" id="KW-1185">Reference proteome</keyword>
<dbReference type="EMBL" id="BSPO01000002">
    <property type="protein sequence ID" value="GLS83373.1"/>
    <property type="molecule type" value="Genomic_DNA"/>
</dbReference>
<dbReference type="Gene3D" id="1.10.10.10">
    <property type="entry name" value="Winged helix-like DNA-binding domain superfamily/Winged helix DNA-binding domain"/>
    <property type="match status" value="1"/>
</dbReference>
<dbReference type="SUPFAM" id="SSF53850">
    <property type="entry name" value="Periplasmic binding protein-like II"/>
    <property type="match status" value="1"/>
</dbReference>
<dbReference type="PANTHER" id="PTHR30126">
    <property type="entry name" value="HTH-TYPE TRANSCRIPTIONAL REGULATOR"/>
    <property type="match status" value="1"/>
</dbReference>
<evidence type="ECO:0000313" key="6">
    <source>
        <dbReference type="EMBL" id="GLS83373.1"/>
    </source>
</evidence>
<evidence type="ECO:0000256" key="2">
    <source>
        <dbReference type="ARBA" id="ARBA00023015"/>
    </source>
</evidence>